<feature type="repeat" description="Solcar" evidence="9">
    <location>
        <begin position="227"/>
        <end position="327"/>
    </location>
</feature>
<dbReference type="PANTHER" id="PTHR24089">
    <property type="entry name" value="SOLUTE CARRIER FAMILY 25"/>
    <property type="match status" value="1"/>
</dbReference>
<evidence type="ECO:0000256" key="3">
    <source>
        <dbReference type="ARBA" id="ARBA00022692"/>
    </source>
</evidence>
<dbReference type="SUPFAM" id="SSF103506">
    <property type="entry name" value="Mitochondrial carrier"/>
    <property type="match status" value="1"/>
</dbReference>
<dbReference type="Proteomes" id="UP000005666">
    <property type="component" value="Chromosome 4"/>
</dbReference>
<proteinExistence type="inferred from homology"/>
<evidence type="ECO:0000256" key="5">
    <source>
        <dbReference type="ARBA" id="ARBA00022792"/>
    </source>
</evidence>
<dbReference type="GO" id="GO:0090422">
    <property type="term" value="F:thiamine pyrophosphate transmembrane transporter activity"/>
    <property type="evidence" value="ECO:0007669"/>
    <property type="project" value="EnsemblFungi"/>
</dbReference>
<dbReference type="RefSeq" id="XP_003685465.1">
    <property type="nucleotide sequence ID" value="XM_003685417.1"/>
</dbReference>
<dbReference type="eggNOG" id="KOG0752">
    <property type="taxonomic scope" value="Eukaryota"/>
</dbReference>
<organism evidence="11 12">
    <name type="scientific">Tetrapisispora phaffii (strain ATCC 24235 / CBS 4417 / NBRC 1672 / NRRL Y-8282 / UCD 70-5)</name>
    <name type="common">Yeast</name>
    <name type="synonym">Fabospora phaffii</name>
    <dbReference type="NCBI Taxonomy" id="1071381"/>
    <lineage>
        <taxon>Eukaryota</taxon>
        <taxon>Fungi</taxon>
        <taxon>Dikarya</taxon>
        <taxon>Ascomycota</taxon>
        <taxon>Saccharomycotina</taxon>
        <taxon>Saccharomycetes</taxon>
        <taxon>Saccharomycetales</taxon>
        <taxon>Saccharomycetaceae</taxon>
        <taxon>Tetrapisispora</taxon>
    </lineage>
</organism>
<evidence type="ECO:0000256" key="7">
    <source>
        <dbReference type="ARBA" id="ARBA00023128"/>
    </source>
</evidence>
<keyword evidence="2 10" id="KW-0813">Transport</keyword>
<dbReference type="KEGG" id="tpf:TPHA_0D03980"/>
<evidence type="ECO:0008006" key="13">
    <source>
        <dbReference type="Google" id="ProtNLM"/>
    </source>
</evidence>
<evidence type="ECO:0000256" key="8">
    <source>
        <dbReference type="ARBA" id="ARBA00023136"/>
    </source>
</evidence>
<feature type="repeat" description="Solcar" evidence="9">
    <location>
        <begin position="119"/>
        <end position="204"/>
    </location>
</feature>
<dbReference type="OrthoDB" id="18574at2759"/>
<keyword evidence="8 9" id="KW-0472">Membrane</keyword>
<dbReference type="Pfam" id="PF00153">
    <property type="entry name" value="Mito_carr"/>
    <property type="match status" value="3"/>
</dbReference>
<evidence type="ECO:0000313" key="12">
    <source>
        <dbReference type="Proteomes" id="UP000005666"/>
    </source>
</evidence>
<keyword evidence="4" id="KW-0677">Repeat</keyword>
<dbReference type="GO" id="GO:1990545">
    <property type="term" value="P:mitochondrial thiamine pyrophosphate transmembrane transport"/>
    <property type="evidence" value="ECO:0007669"/>
    <property type="project" value="EnsemblFungi"/>
</dbReference>
<evidence type="ECO:0000313" key="11">
    <source>
        <dbReference type="EMBL" id="CCE63031.1"/>
    </source>
</evidence>
<protein>
    <recommendedName>
        <fullName evidence="13">Mitochondrial thiamine pyrophosphate carrier 1</fullName>
    </recommendedName>
</protein>
<keyword evidence="3 9" id="KW-0812">Transmembrane</keyword>
<accession>G8BT60</accession>
<keyword evidence="7" id="KW-0496">Mitochondrion</keyword>
<dbReference type="InterPro" id="IPR023395">
    <property type="entry name" value="MCP_dom_sf"/>
</dbReference>
<name>G8BT60_TETPH</name>
<dbReference type="EMBL" id="HE612859">
    <property type="protein sequence ID" value="CCE63031.1"/>
    <property type="molecule type" value="Genomic_DNA"/>
</dbReference>
<keyword evidence="5" id="KW-0999">Mitochondrion inner membrane</keyword>
<keyword evidence="6" id="KW-1133">Transmembrane helix</keyword>
<dbReference type="OMA" id="MYVCYGA"/>
<comment type="similarity">
    <text evidence="10">Belongs to the mitochondrial carrier (TC 2.A.29) family.</text>
</comment>
<evidence type="ECO:0000256" key="10">
    <source>
        <dbReference type="RuleBase" id="RU000488"/>
    </source>
</evidence>
<evidence type="ECO:0000256" key="2">
    <source>
        <dbReference type="ARBA" id="ARBA00022448"/>
    </source>
</evidence>
<gene>
    <name evidence="11" type="primary">TPHA0D03980</name>
    <name evidence="11" type="ordered locus">TPHA_0D03980</name>
</gene>
<dbReference type="PRINTS" id="PR00926">
    <property type="entry name" value="MITOCARRIER"/>
</dbReference>
<reference evidence="11 12" key="1">
    <citation type="journal article" date="2011" name="Proc. Natl. Acad. Sci. U.S.A.">
        <title>Evolutionary erosion of yeast sex chromosomes by mating-type switching accidents.</title>
        <authorList>
            <person name="Gordon J.L."/>
            <person name="Armisen D."/>
            <person name="Proux-Wera E."/>
            <person name="Oheigeartaigh S.S."/>
            <person name="Byrne K.P."/>
            <person name="Wolfe K.H."/>
        </authorList>
    </citation>
    <scope>NUCLEOTIDE SEQUENCE [LARGE SCALE GENOMIC DNA]</scope>
    <source>
        <strain evidence="12">ATCC 24235 / CBS 4417 / NBRC 1672 / NRRL Y-8282 / UCD 70-5</strain>
    </source>
</reference>
<dbReference type="InterPro" id="IPR002067">
    <property type="entry name" value="MCP"/>
</dbReference>
<evidence type="ECO:0000256" key="4">
    <source>
        <dbReference type="ARBA" id="ARBA00022737"/>
    </source>
</evidence>
<keyword evidence="12" id="KW-1185">Reference proteome</keyword>
<dbReference type="GO" id="GO:0005743">
    <property type="term" value="C:mitochondrial inner membrane"/>
    <property type="evidence" value="ECO:0007669"/>
    <property type="project" value="UniProtKB-SubCell"/>
</dbReference>
<dbReference type="GeneID" id="11534425"/>
<feature type="repeat" description="Solcar" evidence="9">
    <location>
        <begin position="14"/>
        <end position="108"/>
    </location>
</feature>
<dbReference type="PROSITE" id="PS50920">
    <property type="entry name" value="SOLCAR"/>
    <property type="match status" value="3"/>
</dbReference>
<dbReference type="HOGENOM" id="CLU_015166_10_3_1"/>
<evidence type="ECO:0000256" key="6">
    <source>
        <dbReference type="ARBA" id="ARBA00022989"/>
    </source>
</evidence>
<dbReference type="STRING" id="1071381.G8BT60"/>
<dbReference type="Gene3D" id="1.50.40.10">
    <property type="entry name" value="Mitochondrial carrier domain"/>
    <property type="match status" value="1"/>
</dbReference>
<dbReference type="InterPro" id="IPR018108">
    <property type="entry name" value="MCP_transmembrane"/>
</dbReference>
<dbReference type="AlphaFoldDB" id="G8BT60"/>
<evidence type="ECO:0000256" key="9">
    <source>
        <dbReference type="PROSITE-ProRule" id="PRU00282"/>
    </source>
</evidence>
<evidence type="ECO:0000256" key="1">
    <source>
        <dbReference type="ARBA" id="ARBA00004448"/>
    </source>
</evidence>
<sequence length="330" mass="37007">MAQHTDHLRKGEDVYVAMSIVAGGLAGLTARSLTAPLDTVKIRLQLLYKSIELDPRIKVNNSILTSMITRMYKKEGILGFWKGNVPGSLMYIIYGATQFGSYTYINSLFSHNHVLNQLPSQVYSTLVGALTGITSSTISYPFDVLRTRFAANQSTRNLRLYATIKDIFRNEGTLGFFRGINSSILAITLSNAIIFGTYESIKIYSEEQLTLLENTSSNSCYVPYKFAYQILNGSAGSLSGLISKLVTYPLDTIRRRIQVSTPHSIHLLAEHKNVYKSYFKMNFIAVGMKIMRDEGKLSLFRGLGINLIKTVPNSAIYLYAYEYFVSQLKN</sequence>
<comment type="subcellular location">
    <subcellularLocation>
        <location evidence="1">Mitochondrion inner membrane</location>
        <topology evidence="1">Multi-pass membrane protein</topology>
    </subcellularLocation>
</comment>